<protein>
    <submittedName>
        <fullName evidence="1">Uncharacterized protein</fullName>
    </submittedName>
</protein>
<dbReference type="EMBL" id="JASCQO010000035">
    <property type="protein sequence ID" value="MDI5933752.1"/>
    <property type="molecule type" value="Genomic_DNA"/>
</dbReference>
<gene>
    <name evidence="1" type="ORF">QLQ84_08090</name>
</gene>
<proteinExistence type="predicted"/>
<sequence>MRKRNSLSYVTVMSLFNADAESEKGGSYFRVNGGKSPVTIDVPASIMHRLFRLGQAYGFRQLRYFESDVKLVVGSIEVPEFVRDLEKLHKLLNDEVLHQYIDELLIELKRISENSSPSIAVFTGSYYERRS</sequence>
<dbReference type="Proteomes" id="UP001244242">
    <property type="component" value="Unassembled WGS sequence"/>
</dbReference>
<accession>A0ABT6VKG6</accession>
<organism evidence="1 2">
    <name type="scientific">Halomonas kalidii</name>
    <dbReference type="NCBI Taxonomy" id="3043293"/>
    <lineage>
        <taxon>Bacteria</taxon>
        <taxon>Pseudomonadati</taxon>
        <taxon>Pseudomonadota</taxon>
        <taxon>Gammaproteobacteria</taxon>
        <taxon>Oceanospirillales</taxon>
        <taxon>Halomonadaceae</taxon>
        <taxon>Halomonas</taxon>
    </lineage>
</organism>
<dbReference type="RefSeq" id="WP_282721254.1">
    <property type="nucleotide sequence ID" value="NZ_JASCQO010000035.1"/>
</dbReference>
<keyword evidence="2" id="KW-1185">Reference proteome</keyword>
<reference evidence="1 2" key="1">
    <citation type="submission" date="2023-04" db="EMBL/GenBank/DDBJ databases">
        <title>Halomonas strains isolated from rhizosphere soil.</title>
        <authorList>
            <person name="Xu L."/>
            <person name="Sun J.-Q."/>
        </authorList>
    </citation>
    <scope>NUCLEOTIDE SEQUENCE [LARGE SCALE GENOMIC DNA]</scope>
    <source>
        <strain evidence="1 2">LN1S58</strain>
    </source>
</reference>
<comment type="caution">
    <text evidence="1">The sequence shown here is derived from an EMBL/GenBank/DDBJ whole genome shotgun (WGS) entry which is preliminary data.</text>
</comment>
<evidence type="ECO:0000313" key="1">
    <source>
        <dbReference type="EMBL" id="MDI5933752.1"/>
    </source>
</evidence>
<name>A0ABT6VKG6_9GAMM</name>
<evidence type="ECO:0000313" key="2">
    <source>
        <dbReference type="Proteomes" id="UP001244242"/>
    </source>
</evidence>